<keyword evidence="1" id="KW-1133">Transmembrane helix</keyword>
<dbReference type="AlphaFoldDB" id="A0A2I1DBK4"/>
<proteinExistence type="predicted"/>
<keyword evidence="3" id="KW-1185">Reference proteome</keyword>
<keyword evidence="1" id="KW-0812">Transmembrane</keyword>
<feature type="transmembrane region" description="Helical" evidence="1">
    <location>
        <begin position="36"/>
        <end position="60"/>
    </location>
</feature>
<protein>
    <submittedName>
        <fullName evidence="2">Uncharacterized protein</fullName>
    </submittedName>
</protein>
<dbReference type="EMBL" id="MSFM01000002">
    <property type="protein sequence ID" value="PKY07258.1"/>
    <property type="molecule type" value="Genomic_DNA"/>
</dbReference>
<reference evidence="2" key="1">
    <citation type="submission" date="2016-12" db="EMBL/GenBank/DDBJ databases">
        <title>The genomes of Aspergillus section Nigri reveals drivers in fungal speciation.</title>
        <authorList>
            <consortium name="DOE Joint Genome Institute"/>
            <person name="Vesth T.C."/>
            <person name="Nybo J."/>
            <person name="Theobald S."/>
            <person name="Brandl J."/>
            <person name="Frisvad J.C."/>
            <person name="Nielsen K.F."/>
            <person name="Lyhne E.K."/>
            <person name="Kogle M.E."/>
            <person name="Kuo A."/>
            <person name="Riley R."/>
            <person name="Clum A."/>
            <person name="Nolan M."/>
            <person name="Lipzen A."/>
            <person name="Salamov A."/>
            <person name="Henrissat B."/>
            <person name="Wiebenga A."/>
            <person name="De vries R.P."/>
            <person name="Grigoriev I.V."/>
            <person name="Mortensen U.H."/>
            <person name="Andersen M.R."/>
            <person name="Baker S.E."/>
        </authorList>
    </citation>
    <scope>NUCLEOTIDE SEQUENCE</scope>
    <source>
        <strain evidence="2">IBT 28561</strain>
    </source>
</reference>
<name>A0A2I1DBK4_ASPC2</name>
<sequence>MIWILDYMTDVRSDRRCLIWIPEACPKLGVYFPFSIFVFFVFLLLLYLLLCLFLSFSILFRSFLGTHRFASFEVQSGCNRHVLSLLHSLYTVQPRGYSSALISDQTAFLSMGHLTTTNTH</sequence>
<gene>
    <name evidence="2" type="ORF">P168DRAFT_91971</name>
</gene>
<dbReference type="RefSeq" id="XP_024695852.1">
    <property type="nucleotide sequence ID" value="XM_024842215.1"/>
</dbReference>
<accession>A0A2I1DBK4</accession>
<evidence type="ECO:0000313" key="2">
    <source>
        <dbReference type="EMBL" id="PKY07258.1"/>
    </source>
</evidence>
<dbReference type="Proteomes" id="UP000234254">
    <property type="component" value="Unassembled WGS sequence"/>
</dbReference>
<comment type="caution">
    <text evidence="2">The sequence shown here is derived from an EMBL/GenBank/DDBJ whole genome shotgun (WGS) entry which is preliminary data.</text>
</comment>
<evidence type="ECO:0000256" key="1">
    <source>
        <dbReference type="SAM" id="Phobius"/>
    </source>
</evidence>
<organism evidence="2 3">
    <name type="scientific">Aspergillus campestris (strain IBT 28561)</name>
    <dbReference type="NCBI Taxonomy" id="1392248"/>
    <lineage>
        <taxon>Eukaryota</taxon>
        <taxon>Fungi</taxon>
        <taxon>Dikarya</taxon>
        <taxon>Ascomycota</taxon>
        <taxon>Pezizomycotina</taxon>
        <taxon>Eurotiomycetes</taxon>
        <taxon>Eurotiomycetidae</taxon>
        <taxon>Eurotiales</taxon>
        <taxon>Aspergillaceae</taxon>
        <taxon>Aspergillus</taxon>
        <taxon>Aspergillus subgen. Circumdati</taxon>
    </lineage>
</organism>
<evidence type="ECO:0000313" key="3">
    <source>
        <dbReference type="Proteomes" id="UP000234254"/>
    </source>
</evidence>
<keyword evidence="1" id="KW-0472">Membrane</keyword>
<dbReference type="VEuPathDB" id="FungiDB:P168DRAFT_91971"/>
<dbReference type="GeneID" id="36549744"/>